<dbReference type="InterPro" id="IPR035093">
    <property type="entry name" value="RelE/ParE_toxin_dom_sf"/>
</dbReference>
<evidence type="ECO:0000256" key="1">
    <source>
        <dbReference type="ARBA" id="ARBA00022649"/>
    </source>
</evidence>
<accession>A0ABQ4UR93</accession>
<comment type="caution">
    <text evidence="2">The sequence shown here is derived from an EMBL/GenBank/DDBJ whole genome shotgun (WGS) entry which is preliminary data.</text>
</comment>
<reference evidence="2" key="2">
    <citation type="submission" date="2021-08" db="EMBL/GenBank/DDBJ databases">
        <authorList>
            <person name="Tani A."/>
            <person name="Ola A."/>
            <person name="Ogura Y."/>
            <person name="Katsura K."/>
            <person name="Hayashi T."/>
        </authorList>
    </citation>
    <scope>NUCLEOTIDE SEQUENCE</scope>
    <source>
        <strain evidence="2">DSM 14458</strain>
    </source>
</reference>
<evidence type="ECO:0000313" key="2">
    <source>
        <dbReference type="EMBL" id="GJE73913.1"/>
    </source>
</evidence>
<reference evidence="2" key="1">
    <citation type="journal article" date="2021" name="Front. Microbiol.">
        <title>Comprehensive Comparative Genomics and Phenotyping of Methylobacterium Species.</title>
        <authorList>
            <person name="Alessa O."/>
            <person name="Ogura Y."/>
            <person name="Fujitani Y."/>
            <person name="Takami H."/>
            <person name="Hayashi T."/>
            <person name="Sahin N."/>
            <person name="Tani A."/>
        </authorList>
    </citation>
    <scope>NUCLEOTIDE SEQUENCE</scope>
    <source>
        <strain evidence="2">DSM 14458</strain>
    </source>
</reference>
<dbReference type="Proteomes" id="UP001055093">
    <property type="component" value="Unassembled WGS sequence"/>
</dbReference>
<dbReference type="Pfam" id="PF05016">
    <property type="entry name" value="ParE_toxin"/>
    <property type="match status" value="1"/>
</dbReference>
<dbReference type="Gene3D" id="3.30.2310.20">
    <property type="entry name" value="RelE-like"/>
    <property type="match status" value="1"/>
</dbReference>
<proteinExistence type="predicted"/>
<sequence>MRRLHVELQPEALRDLADIFRIVLHVSQNVPTARGFVKRIRDRCLRIGDAPRGGRPRDDLEPGLRTVPFEHRAVIAYRIEPDRILVTNVFYGGRDFEALYSLDPENDGSASSDD</sequence>
<evidence type="ECO:0000313" key="3">
    <source>
        <dbReference type="Proteomes" id="UP001055093"/>
    </source>
</evidence>
<gene>
    <name evidence="2" type="ORF">BGCPKDLD_0480</name>
</gene>
<dbReference type="EMBL" id="BPRE01000001">
    <property type="protein sequence ID" value="GJE73913.1"/>
    <property type="molecule type" value="Genomic_DNA"/>
</dbReference>
<keyword evidence="3" id="KW-1185">Reference proteome</keyword>
<keyword evidence="1" id="KW-1277">Toxin-antitoxin system</keyword>
<protein>
    <recommendedName>
        <fullName evidence="4">Type II toxin-antitoxin system RelE/ParE family toxin</fullName>
    </recommendedName>
</protein>
<dbReference type="RefSeq" id="WP_137828986.1">
    <property type="nucleotide sequence ID" value="NZ_BPRE01000001.1"/>
</dbReference>
<dbReference type="InterPro" id="IPR007712">
    <property type="entry name" value="RelE/ParE_toxin"/>
</dbReference>
<organism evidence="2 3">
    <name type="scientific">Methylorubrum suomiense</name>
    <dbReference type="NCBI Taxonomy" id="144191"/>
    <lineage>
        <taxon>Bacteria</taxon>
        <taxon>Pseudomonadati</taxon>
        <taxon>Pseudomonadota</taxon>
        <taxon>Alphaproteobacteria</taxon>
        <taxon>Hyphomicrobiales</taxon>
        <taxon>Methylobacteriaceae</taxon>
        <taxon>Methylorubrum</taxon>
    </lineage>
</organism>
<name>A0ABQ4UR93_9HYPH</name>
<evidence type="ECO:0008006" key="4">
    <source>
        <dbReference type="Google" id="ProtNLM"/>
    </source>
</evidence>